<dbReference type="InterPro" id="IPR029035">
    <property type="entry name" value="DHS-like_NAD/FAD-binding_dom"/>
</dbReference>
<keyword evidence="2" id="KW-1185">Reference proteome</keyword>
<name>A0A2R5HHN9_9LACT</name>
<dbReference type="Proteomes" id="UP000245021">
    <property type="component" value="Unassembled WGS sequence"/>
</dbReference>
<sequence>MGNEKIFTAKQFNSYSKDGEDFKKNGETIPSDSENPMTEKQFKQLVATEVQKFINRSFDNIVVLVGAGASVVINDSGIDKRYGKTVAMIAQNVYGQLENGTHSFQEEEQTDVFKLEELIEKSQYPNQLEFDDENKLKNFDLEDFLSYIISFQKFAISDDKQKLLDTIRAIQKIIVTDVSYDHDKDVFKHISFLNILSNLTKSENKLNIVTTNYDTLLEDAAESAKYTVFDGFSFSRIPKFDSDNFDWSLVKNVSAVKTHELVYKSNVINLLKIHGSITWEESKSGKNIIRKNEGNVEHPVMVFPSSDKYAQSYQRPYFDLFTKFQELLKKPNTLLISTGFSFSDNHISQMILSAIKNNESLSALITDFNIDSEDKNENWKELEKDMDANYSIAFLKATMNTDLTDFLGGKVNDD</sequence>
<reference evidence="1 2" key="1">
    <citation type="journal article" date="2018" name="Genome Announc.">
        <title>Draft Genome Sequence of Lactococcus sp. Strain NtB2 (JCM 32569), Isolated from the Gut of the Higher Termite Nasutitermes takasagoensis.</title>
        <authorList>
            <person name="Noda S."/>
            <person name="Aihara C."/>
            <person name="Yuki M."/>
            <person name="Ohkuma M."/>
        </authorList>
    </citation>
    <scope>NUCLEOTIDE SEQUENCE [LARGE SCALE GENOMIC DNA]</scope>
    <source>
        <strain evidence="1 2">NtB2</strain>
    </source>
</reference>
<dbReference type="SUPFAM" id="SSF52467">
    <property type="entry name" value="DHS-like NAD/FAD-binding domain"/>
    <property type="match status" value="1"/>
</dbReference>
<evidence type="ECO:0000313" key="2">
    <source>
        <dbReference type="Proteomes" id="UP000245021"/>
    </source>
</evidence>
<dbReference type="OrthoDB" id="9808492at2"/>
<protein>
    <submittedName>
        <fullName evidence="1">Uncharacterized protein</fullName>
    </submittedName>
</protein>
<comment type="caution">
    <text evidence="1">The sequence shown here is derived from an EMBL/GenBank/DDBJ whole genome shotgun (WGS) entry which is preliminary data.</text>
</comment>
<organism evidence="1 2">
    <name type="scientific">Lactococcus termiticola</name>
    <dbReference type="NCBI Taxonomy" id="2169526"/>
    <lineage>
        <taxon>Bacteria</taxon>
        <taxon>Bacillati</taxon>
        <taxon>Bacillota</taxon>
        <taxon>Bacilli</taxon>
        <taxon>Lactobacillales</taxon>
        <taxon>Streptococcaceae</taxon>
        <taxon>Lactococcus</taxon>
    </lineage>
</organism>
<evidence type="ECO:0000313" key="1">
    <source>
        <dbReference type="EMBL" id="GBG97559.1"/>
    </source>
</evidence>
<dbReference type="EMBL" id="BFFO01000019">
    <property type="protein sequence ID" value="GBG97559.1"/>
    <property type="molecule type" value="Genomic_DNA"/>
</dbReference>
<accession>A0A2R5HHN9</accession>
<gene>
    <name evidence="1" type="ORF">NtB2_01711</name>
</gene>
<dbReference type="Pfam" id="PF13289">
    <property type="entry name" value="SIR2_2"/>
    <property type="match status" value="1"/>
</dbReference>
<proteinExistence type="predicted"/>
<dbReference type="AlphaFoldDB" id="A0A2R5HHN9"/>
<dbReference type="RefSeq" id="WP_109246509.1">
    <property type="nucleotide sequence ID" value="NZ_BFFO01000019.1"/>
</dbReference>